<evidence type="ECO:0000313" key="1">
    <source>
        <dbReference type="EMBL" id="EQA36119.1"/>
    </source>
</evidence>
<proteinExistence type="predicted"/>
<dbReference type="STRING" id="1049790.LEP1GSC047_3362"/>
<reference evidence="1 2" key="1">
    <citation type="submission" date="2013-05" db="EMBL/GenBank/DDBJ databases">
        <authorList>
            <person name="Harkins D.M."/>
            <person name="Durkin A.S."/>
            <person name="Brinkac L.M."/>
            <person name="Haft D.H."/>
            <person name="Selengut J.D."/>
            <person name="Sanka R."/>
            <person name="DePew J."/>
            <person name="Purushe J."/>
            <person name="Hartskeerl R.A."/>
            <person name="Ahmed A."/>
            <person name="van der Linden H."/>
            <person name="Goris M.G.A."/>
            <person name="Vinetz J.M."/>
            <person name="Sutton G.G."/>
            <person name="Nierman W.C."/>
            <person name="Fouts D.E."/>
        </authorList>
    </citation>
    <scope>NUCLEOTIDE SEQUENCE [LARGE SCALE GENOMIC DNA]</scope>
    <source>
        <strain evidence="1 2">10</strain>
    </source>
</reference>
<organism evidence="1 2">
    <name type="scientific">Leptospira inadai serovar Lyme str. 10</name>
    <dbReference type="NCBI Taxonomy" id="1049790"/>
    <lineage>
        <taxon>Bacteria</taxon>
        <taxon>Pseudomonadati</taxon>
        <taxon>Spirochaetota</taxon>
        <taxon>Spirochaetia</taxon>
        <taxon>Leptospirales</taxon>
        <taxon>Leptospiraceae</taxon>
        <taxon>Leptospira</taxon>
    </lineage>
</organism>
<comment type="caution">
    <text evidence="1">The sequence shown here is derived from an EMBL/GenBank/DDBJ whole genome shotgun (WGS) entry which is preliminary data.</text>
</comment>
<evidence type="ECO:0000313" key="2">
    <source>
        <dbReference type="Proteomes" id="UP000018719"/>
    </source>
</evidence>
<sequence length="143" mass="16457">MEESFLLVSDSIYNYFLSLQEFEDYLGGSRFSGKGIAALPVFSDSKQIFPTAYCEWSSKNGFSLKVNSSESSAAHDRVGWNESDWERKEDLFRFAPNDKEEVFFQALDKNRMHILWKSDRGIVFSGTVERVKTGILRRLFGKS</sequence>
<dbReference type="Proteomes" id="UP000018719">
    <property type="component" value="Unassembled WGS sequence"/>
</dbReference>
<accession>V6HTS5</accession>
<gene>
    <name evidence="1" type="ORF">LEP1GSC047_3362</name>
</gene>
<dbReference type="EMBL" id="AHMM02000023">
    <property type="protein sequence ID" value="EQA36119.1"/>
    <property type="molecule type" value="Genomic_DNA"/>
</dbReference>
<protein>
    <submittedName>
        <fullName evidence="1">Uncharacterized protein</fullName>
    </submittedName>
</protein>
<dbReference type="RefSeq" id="WP_010419090.1">
    <property type="nucleotide sequence ID" value="NZ_AHMM02000023.1"/>
</dbReference>
<dbReference type="AlphaFoldDB" id="V6HTS5"/>
<name>V6HTS5_9LEPT</name>